<dbReference type="UniPathway" id="UPA00219"/>
<keyword evidence="5 7" id="KW-0472">Membrane</keyword>
<proteinExistence type="inferred from homology"/>
<evidence type="ECO:0000256" key="3">
    <source>
        <dbReference type="ARBA" id="ARBA00007171"/>
    </source>
</evidence>
<comment type="pathway">
    <text evidence="2">Cell wall biogenesis; peptidoglycan biosynthesis.</text>
</comment>
<feature type="domain" description="Penicillin-binding protein dimerisation" evidence="9">
    <location>
        <begin position="56"/>
        <end position="216"/>
    </location>
</feature>
<dbReference type="AlphaFoldDB" id="A0A248TL78"/>
<dbReference type="Gene3D" id="3.90.1310.10">
    <property type="entry name" value="Penicillin-binding protein 2a (Domain 2)"/>
    <property type="match status" value="1"/>
</dbReference>
<gene>
    <name evidence="10" type="ORF">CKF48_17395</name>
</gene>
<dbReference type="SUPFAM" id="SSF56519">
    <property type="entry name" value="Penicillin binding protein dimerisation domain"/>
    <property type="match status" value="1"/>
</dbReference>
<dbReference type="SUPFAM" id="SSF56601">
    <property type="entry name" value="beta-lactamase/transpeptidase-like"/>
    <property type="match status" value="1"/>
</dbReference>
<dbReference type="OrthoDB" id="2985542at2"/>
<dbReference type="InterPro" id="IPR001460">
    <property type="entry name" value="PCN-bd_Tpept"/>
</dbReference>
<dbReference type="GO" id="GO:0005886">
    <property type="term" value="C:plasma membrane"/>
    <property type="evidence" value="ECO:0007669"/>
    <property type="project" value="TreeGrafter"/>
</dbReference>
<feature type="domain" description="Penicillin-binding protein transpeptidase" evidence="8">
    <location>
        <begin position="260"/>
        <end position="567"/>
    </location>
</feature>
<evidence type="ECO:0000256" key="4">
    <source>
        <dbReference type="ARBA" id="ARBA00012448"/>
    </source>
</evidence>
<evidence type="ECO:0000256" key="7">
    <source>
        <dbReference type="SAM" id="Phobius"/>
    </source>
</evidence>
<dbReference type="EMBL" id="CP022983">
    <property type="protein sequence ID" value="ASV68911.1"/>
    <property type="molecule type" value="Genomic_DNA"/>
</dbReference>
<dbReference type="GO" id="GO:0009002">
    <property type="term" value="F:serine-type D-Ala-D-Ala carboxypeptidase activity"/>
    <property type="evidence" value="ECO:0007669"/>
    <property type="project" value="UniProtKB-EC"/>
</dbReference>
<keyword evidence="11" id="KW-1185">Reference proteome</keyword>
<evidence type="ECO:0000256" key="5">
    <source>
        <dbReference type="ARBA" id="ARBA00023136"/>
    </source>
</evidence>
<evidence type="ECO:0000313" key="10">
    <source>
        <dbReference type="EMBL" id="ASV68911.1"/>
    </source>
</evidence>
<dbReference type="KEGG" id="bko:CKF48_17395"/>
<keyword evidence="7" id="KW-1133">Transmembrane helix</keyword>
<sequence length="586" mass="66020">MQRKRVILFVSVMMVILSILIVRLAQIQLFETKHFTNRDINLISQSVAQRSKEIAIDAERGNLLDRDGKQLTVAYKTVLILFPFLKDIEWDVSSVAEILKVDNSQLRQKVQAIKDPIVYGEREPFILSNEQMEEINQLEIPGVFAVRKSYPIYERPAEQLLGIANRDFLLTKRYPNKHLSNITRLGATGMEKSFDELLSGEGETKLIYHVDGKGRPLFGSNVKYVHPANPFYPLNIRTTLDFEWQQLMEMLVDKNEVTKGGMVLIDIEDNSVVAMVSRPKVNPVNPFAHGEEGTNNFMVQNQVLGSIFKTVIAAAAIDYGLDAKSRMFDCNRSINGEIDENYQYGMLNFKDSFAKSCNYTFATVGKELMSIEPLVVDSYANKLGLSIKVGWQGDFYHLKGFQQLADEEQGQVFSDPRNRKDTNLIALTSIGQLDVRSTPLAVANMMATIARGGEKQMVRVASQLEYKNGTKVKSFQSKKIVGKNIKPYTAISLQKLLLEVVNHDLGTGRQLQNLPYQVAGKSGTGETGKKVNGQQLENKWFAGYFPYDNPRYALVTVRLDAKSTDPSPLSLFADIVKEIHRLDHST</sequence>
<protein>
    <recommendedName>
        <fullName evidence="4">serine-type D-Ala-D-Ala carboxypeptidase</fullName>
        <ecNumber evidence="4">3.4.16.4</ecNumber>
    </recommendedName>
</protein>
<dbReference type="GO" id="GO:0071972">
    <property type="term" value="F:peptidoglycan L,D-transpeptidase activity"/>
    <property type="evidence" value="ECO:0007669"/>
    <property type="project" value="TreeGrafter"/>
</dbReference>
<evidence type="ECO:0000256" key="6">
    <source>
        <dbReference type="ARBA" id="ARBA00034000"/>
    </source>
</evidence>
<dbReference type="GO" id="GO:0008658">
    <property type="term" value="F:penicillin binding"/>
    <property type="evidence" value="ECO:0007669"/>
    <property type="project" value="InterPro"/>
</dbReference>
<feature type="transmembrane region" description="Helical" evidence="7">
    <location>
        <begin position="7"/>
        <end position="25"/>
    </location>
</feature>
<organism evidence="10 11">
    <name type="scientific">Cytobacillus kochii</name>
    <dbReference type="NCBI Taxonomy" id="859143"/>
    <lineage>
        <taxon>Bacteria</taxon>
        <taxon>Bacillati</taxon>
        <taxon>Bacillota</taxon>
        <taxon>Bacilli</taxon>
        <taxon>Bacillales</taxon>
        <taxon>Bacillaceae</taxon>
        <taxon>Cytobacillus</taxon>
    </lineage>
</organism>
<dbReference type="InterPro" id="IPR005311">
    <property type="entry name" value="PBP_dimer"/>
</dbReference>
<evidence type="ECO:0000256" key="2">
    <source>
        <dbReference type="ARBA" id="ARBA00004752"/>
    </source>
</evidence>
<dbReference type="InterPro" id="IPR036138">
    <property type="entry name" value="PBP_dimer_sf"/>
</dbReference>
<dbReference type="Pfam" id="PF00905">
    <property type="entry name" value="Transpeptidase"/>
    <property type="match status" value="1"/>
</dbReference>
<evidence type="ECO:0000259" key="8">
    <source>
        <dbReference type="Pfam" id="PF00905"/>
    </source>
</evidence>
<dbReference type="GO" id="GO:0071555">
    <property type="term" value="P:cell wall organization"/>
    <property type="evidence" value="ECO:0007669"/>
    <property type="project" value="TreeGrafter"/>
</dbReference>
<dbReference type="Pfam" id="PF03717">
    <property type="entry name" value="PBP_dimer"/>
    <property type="match status" value="1"/>
</dbReference>
<evidence type="ECO:0000256" key="1">
    <source>
        <dbReference type="ARBA" id="ARBA00004370"/>
    </source>
</evidence>
<comment type="similarity">
    <text evidence="3">Belongs to the transpeptidase family.</text>
</comment>
<evidence type="ECO:0000313" key="11">
    <source>
        <dbReference type="Proteomes" id="UP000215137"/>
    </source>
</evidence>
<dbReference type="PANTHER" id="PTHR30627">
    <property type="entry name" value="PEPTIDOGLYCAN D,D-TRANSPEPTIDASE"/>
    <property type="match status" value="1"/>
</dbReference>
<dbReference type="InterPro" id="IPR012338">
    <property type="entry name" value="Beta-lactam/transpept-like"/>
</dbReference>
<name>A0A248TL78_9BACI</name>
<keyword evidence="7" id="KW-0812">Transmembrane</keyword>
<dbReference type="Proteomes" id="UP000215137">
    <property type="component" value="Chromosome"/>
</dbReference>
<comment type="catalytic activity">
    <reaction evidence="6">
        <text>Preferential cleavage: (Ac)2-L-Lys-D-Ala-|-D-Ala. Also transpeptidation of peptidyl-alanyl moieties that are N-acyl substituents of D-alanine.</text>
        <dbReference type="EC" id="3.4.16.4"/>
    </reaction>
</comment>
<comment type="subcellular location">
    <subcellularLocation>
        <location evidence="1">Membrane</location>
    </subcellularLocation>
</comment>
<dbReference type="GO" id="GO:0009252">
    <property type="term" value="P:peptidoglycan biosynthetic process"/>
    <property type="evidence" value="ECO:0007669"/>
    <property type="project" value="UniProtKB-UniPathway"/>
</dbReference>
<dbReference type="InterPro" id="IPR050515">
    <property type="entry name" value="Beta-lactam/transpept"/>
</dbReference>
<dbReference type="PANTHER" id="PTHR30627:SF24">
    <property type="entry name" value="PENICILLIN-BINDING PROTEIN 4B"/>
    <property type="match status" value="1"/>
</dbReference>
<dbReference type="Gene3D" id="3.40.710.10">
    <property type="entry name" value="DD-peptidase/beta-lactamase superfamily"/>
    <property type="match status" value="1"/>
</dbReference>
<dbReference type="EC" id="3.4.16.4" evidence="4"/>
<evidence type="ECO:0000259" key="9">
    <source>
        <dbReference type="Pfam" id="PF03717"/>
    </source>
</evidence>
<accession>A0A248TL78</accession>
<reference evidence="10 11" key="1">
    <citation type="submission" date="2017-08" db="EMBL/GenBank/DDBJ databases">
        <title>Complete Genome Sequence of Bacillus kochii Oregon-R-modENCODE STRAIN BDGP4, isolated from Drosophila melanogaster gut.</title>
        <authorList>
            <person name="Wan K.H."/>
            <person name="Yu C."/>
            <person name="Park S."/>
            <person name="Hammonds A.S."/>
            <person name="Booth B.W."/>
            <person name="Celniker S.E."/>
        </authorList>
    </citation>
    <scope>NUCLEOTIDE SEQUENCE [LARGE SCALE GENOMIC DNA]</scope>
    <source>
        <strain evidence="10 11">BDGP4</strain>
    </source>
</reference>
<dbReference type="RefSeq" id="WP_095372477.1">
    <property type="nucleotide sequence ID" value="NZ_CP022983.1"/>
</dbReference>